<dbReference type="Pfam" id="PF24518">
    <property type="entry name" value="Ig_CD22"/>
    <property type="match status" value="1"/>
</dbReference>
<dbReference type="PANTHER" id="PTHR46013:SF4">
    <property type="entry name" value="B-CELL RECEPTOR CD22-RELATED"/>
    <property type="match status" value="1"/>
</dbReference>
<dbReference type="InterPro" id="IPR013783">
    <property type="entry name" value="Ig-like_fold"/>
</dbReference>
<dbReference type="GeneTree" id="ENSGT01010000222294"/>
<dbReference type="InterPro" id="IPR036179">
    <property type="entry name" value="Ig-like_dom_sf"/>
</dbReference>
<dbReference type="InterPro" id="IPR003598">
    <property type="entry name" value="Ig_sub2"/>
</dbReference>
<reference evidence="7" key="1">
    <citation type="submission" date="2025-08" db="UniProtKB">
        <authorList>
            <consortium name="Ensembl"/>
        </authorList>
    </citation>
    <scope>IDENTIFICATION</scope>
</reference>
<dbReference type="Gene3D" id="2.60.40.10">
    <property type="entry name" value="Immunoglobulins"/>
    <property type="match status" value="2"/>
</dbReference>
<feature type="transmembrane region" description="Helical" evidence="5">
    <location>
        <begin position="218"/>
        <end position="240"/>
    </location>
</feature>
<sequence length="241" mass="27039">MVSSLLFNSTPPDYFHFQTLNYHQQRICAVKDSSVVIPCSFYYPDNLIVQSVQWGQEKYNIFDGPFIFDSKLNKTSLRFQYIGDTNHNCSFKIHQVEHNDTGKYTFRFTTNSKEGKWTGTDGSTLKVVDLSISVTKPNGNRTTKEGDSVNMTCRNSCDGDNLLSTFTWFKNGEPITEGPTLYLSNMSYTNSGNYTCSLKTHTGTTSGVIHIDVECEDVLIYAIIVAVSVLLIVTTAIAIIR</sequence>
<evidence type="ECO:0000259" key="6">
    <source>
        <dbReference type="PROSITE" id="PS50835"/>
    </source>
</evidence>
<name>A0A8C9YVM2_SANLU</name>
<dbReference type="InterPro" id="IPR007110">
    <property type="entry name" value="Ig-like_dom"/>
</dbReference>
<evidence type="ECO:0000256" key="2">
    <source>
        <dbReference type="ARBA" id="ARBA00041781"/>
    </source>
</evidence>
<keyword evidence="5" id="KW-0812">Transmembrane</keyword>
<organism evidence="7 8">
    <name type="scientific">Sander lucioperca</name>
    <name type="common">Pike-perch</name>
    <name type="synonym">Perca lucioperca</name>
    <dbReference type="NCBI Taxonomy" id="283035"/>
    <lineage>
        <taxon>Eukaryota</taxon>
        <taxon>Metazoa</taxon>
        <taxon>Chordata</taxon>
        <taxon>Craniata</taxon>
        <taxon>Vertebrata</taxon>
        <taxon>Euteleostomi</taxon>
        <taxon>Actinopterygii</taxon>
        <taxon>Neopterygii</taxon>
        <taxon>Teleostei</taxon>
        <taxon>Neoteleostei</taxon>
        <taxon>Acanthomorphata</taxon>
        <taxon>Eupercaria</taxon>
        <taxon>Perciformes</taxon>
        <taxon>Percoidei</taxon>
        <taxon>Percidae</taxon>
        <taxon>Luciopercinae</taxon>
        <taxon>Sander</taxon>
    </lineage>
</organism>
<comment type="subunit">
    <text evidence="4">Predominantly monomer of isoform CD22-beta. Also found as heterodimer of isoform CD22-beta and a shorter isoform. Interacts with PTPN6/SHP-1, LYN, SYK, PIK3R1/PIK3R2 and PLCG1 upon phosphorylation. Interacts with GRB2, INPP5D and SHC1 upon phosphorylation. May form a complex with INPP5D/SHIP, GRB2 and SHC1.</text>
</comment>
<evidence type="ECO:0000256" key="1">
    <source>
        <dbReference type="ARBA" id="ARBA00040106"/>
    </source>
</evidence>
<dbReference type="Ensembl" id="ENSSLUT00000031620.1">
    <property type="protein sequence ID" value="ENSSLUP00000030655.1"/>
    <property type="gene ID" value="ENSSLUG00000013700.1"/>
</dbReference>
<dbReference type="PROSITE" id="PS50835">
    <property type="entry name" value="IG_LIKE"/>
    <property type="match status" value="1"/>
</dbReference>
<reference evidence="7" key="2">
    <citation type="submission" date="2025-09" db="UniProtKB">
        <authorList>
            <consortium name="Ensembl"/>
        </authorList>
    </citation>
    <scope>IDENTIFICATION</scope>
</reference>
<proteinExistence type="predicted"/>
<protein>
    <recommendedName>
        <fullName evidence="1">B-cell receptor CD22</fullName>
    </recommendedName>
    <alternativeName>
        <fullName evidence="2">Sialic acid-binding Ig-like lectin 2</fullName>
    </alternativeName>
</protein>
<evidence type="ECO:0000313" key="7">
    <source>
        <dbReference type="Ensembl" id="ENSSLUP00000030655.1"/>
    </source>
</evidence>
<dbReference type="InterPro" id="IPR003599">
    <property type="entry name" value="Ig_sub"/>
</dbReference>
<comment type="function">
    <text evidence="3">Most highly expressed siglec (sialic acid-binding immunoglobulin-like lectin) on B-cells that plays a role in various aspects of B-cell biology including differentiation, antigen presentation, and trafficking to bone marrow. Binds to alpha 2,6-linked sialic acid residues of surface molecules such as CD22 itself, CD45 and IgM in a cis configuration. Can also bind to ligands on other cells as an adhesion molecule in a trans configuration. Acts as an inhibitory coreceptor on the surface of B-cells and inhibits B-cell receptor induced signaling, characterized by inhibition of the calcium mobilization and cellular activation. Mechanistically, the immunoreceptor tyrosine-based inhibitory motif domain is phosphorylated by the Src kinase LYN, which in turn leads to the recruitment of the protein tyrosine phosphatase 1/PTPN6, leading to the negative regulation of BCR signaling. If this negative signaling from is of sufficient strength, apoptosis of the B-cell can be induced.</text>
</comment>
<keyword evidence="5" id="KW-1133">Transmembrane helix</keyword>
<evidence type="ECO:0000313" key="8">
    <source>
        <dbReference type="Proteomes" id="UP000694568"/>
    </source>
</evidence>
<feature type="domain" description="Ig-like" evidence="6">
    <location>
        <begin position="130"/>
        <end position="206"/>
    </location>
</feature>
<keyword evidence="8" id="KW-1185">Reference proteome</keyword>
<dbReference type="SMART" id="SM00409">
    <property type="entry name" value="IG"/>
    <property type="match status" value="2"/>
</dbReference>
<evidence type="ECO:0000256" key="5">
    <source>
        <dbReference type="SAM" id="Phobius"/>
    </source>
</evidence>
<dbReference type="PANTHER" id="PTHR46013">
    <property type="entry name" value="VASCULAR CELL ADHESION MOLECULE 1"/>
    <property type="match status" value="1"/>
</dbReference>
<keyword evidence="5" id="KW-0472">Membrane</keyword>
<dbReference type="AlphaFoldDB" id="A0A8C9YVM2"/>
<dbReference type="Pfam" id="PF13895">
    <property type="entry name" value="Ig_2"/>
    <property type="match status" value="1"/>
</dbReference>
<evidence type="ECO:0000256" key="4">
    <source>
        <dbReference type="ARBA" id="ARBA00046458"/>
    </source>
</evidence>
<accession>A0A8C9YVM2</accession>
<dbReference type="Proteomes" id="UP000694568">
    <property type="component" value="Unplaced"/>
</dbReference>
<dbReference type="SMART" id="SM00408">
    <property type="entry name" value="IGc2"/>
    <property type="match status" value="1"/>
</dbReference>
<dbReference type="InterPro" id="IPR056386">
    <property type="entry name" value="Ig_CD22"/>
</dbReference>
<dbReference type="SUPFAM" id="SSF48726">
    <property type="entry name" value="Immunoglobulin"/>
    <property type="match status" value="2"/>
</dbReference>
<evidence type="ECO:0000256" key="3">
    <source>
        <dbReference type="ARBA" id="ARBA00045430"/>
    </source>
</evidence>